<dbReference type="Proteomes" id="UP001165498">
    <property type="component" value="Unassembled WGS sequence"/>
</dbReference>
<evidence type="ECO:0000313" key="1">
    <source>
        <dbReference type="EMBL" id="MCQ4163837.1"/>
    </source>
</evidence>
<comment type="caution">
    <text evidence="1">The sequence shown here is derived from an EMBL/GenBank/DDBJ whole genome shotgun (WGS) entry which is preliminary data.</text>
</comment>
<gene>
    <name evidence="1" type="ORF">NM961_03850</name>
</gene>
<dbReference type="RefSeq" id="WP_255911460.1">
    <property type="nucleotide sequence ID" value="NZ_JANFQO010000003.1"/>
</dbReference>
<accession>A0ABT1QN37</accession>
<organism evidence="1 2">
    <name type="scientific">Tahibacter harae</name>
    <dbReference type="NCBI Taxonomy" id="2963937"/>
    <lineage>
        <taxon>Bacteria</taxon>
        <taxon>Pseudomonadati</taxon>
        <taxon>Pseudomonadota</taxon>
        <taxon>Gammaproteobacteria</taxon>
        <taxon>Lysobacterales</taxon>
        <taxon>Rhodanobacteraceae</taxon>
        <taxon>Tahibacter</taxon>
    </lineage>
</organism>
<keyword evidence="2" id="KW-1185">Reference proteome</keyword>
<reference evidence="1" key="1">
    <citation type="submission" date="2022-07" db="EMBL/GenBank/DDBJ databases">
        <title>Tahibacter sp., a new gammaproteobacterium isolated from the silt sample collected at pig farm.</title>
        <authorList>
            <person name="Chen H."/>
        </authorList>
    </citation>
    <scope>NUCLEOTIDE SEQUENCE</scope>
    <source>
        <strain evidence="1">P2K</strain>
    </source>
</reference>
<sequence length="92" mass="10368">MKWPVQPPERAVIVRKYHVVFDAQAGDWQLRQLDAGASAALLAHFPTREAAVDGCKQHCRESRRLGWVADVLAFDRQGRLAFEQLFEPGLPA</sequence>
<evidence type="ECO:0000313" key="2">
    <source>
        <dbReference type="Proteomes" id="UP001165498"/>
    </source>
</evidence>
<dbReference type="EMBL" id="JANFQO010000003">
    <property type="protein sequence ID" value="MCQ4163837.1"/>
    <property type="molecule type" value="Genomic_DNA"/>
</dbReference>
<protein>
    <recommendedName>
        <fullName evidence="3">DUF2188 family protein</fullName>
    </recommendedName>
</protein>
<proteinExistence type="predicted"/>
<evidence type="ECO:0008006" key="3">
    <source>
        <dbReference type="Google" id="ProtNLM"/>
    </source>
</evidence>
<name>A0ABT1QN37_9GAMM</name>